<evidence type="ECO:0000256" key="1">
    <source>
        <dbReference type="SAM" id="Phobius"/>
    </source>
</evidence>
<sequence>MSVLKQLAASGEVIADAVSRLTMWDWMRTIRQSDSLQVTATNLNSLAIIATFLAAVQAQVINFSLMNNATAIQTACNTFFLAGLLVDVLSGTIAIVGSIQLQLRNTRRLPETGNRQAQLALVHHIRLLGRVIFPLLHSPRLWSAFSQKLNESADLIQQIMDNFEFEDSLRIILVYSLADYRHTTNRLASSRFWISLVFAAHLTVPPLVVGGLCCFTAGTLCLVLDSQPIPVWATSFGVLGGIILLVLAMIIGFDIHPAEPPFRDVYFCNNYTVL</sequence>
<protein>
    <submittedName>
        <fullName evidence="2">Uncharacterized protein</fullName>
    </submittedName>
</protein>
<evidence type="ECO:0000313" key="2">
    <source>
        <dbReference type="EMBL" id="KAJ7728137.1"/>
    </source>
</evidence>
<dbReference type="EMBL" id="JARJLG010000207">
    <property type="protein sequence ID" value="KAJ7728137.1"/>
    <property type="molecule type" value="Genomic_DNA"/>
</dbReference>
<feature type="transmembrane region" description="Helical" evidence="1">
    <location>
        <begin position="192"/>
        <end position="220"/>
    </location>
</feature>
<keyword evidence="3" id="KW-1185">Reference proteome</keyword>
<keyword evidence="1" id="KW-0472">Membrane</keyword>
<feature type="transmembrane region" description="Helical" evidence="1">
    <location>
        <begin position="232"/>
        <end position="253"/>
    </location>
</feature>
<keyword evidence="1" id="KW-0812">Transmembrane</keyword>
<name>A0AAD7MR06_9AGAR</name>
<feature type="transmembrane region" description="Helical" evidence="1">
    <location>
        <begin position="78"/>
        <end position="99"/>
    </location>
</feature>
<evidence type="ECO:0000313" key="3">
    <source>
        <dbReference type="Proteomes" id="UP001215280"/>
    </source>
</evidence>
<keyword evidence="1" id="KW-1133">Transmembrane helix</keyword>
<dbReference type="AlphaFoldDB" id="A0AAD7MR06"/>
<reference evidence="2" key="1">
    <citation type="submission" date="2023-03" db="EMBL/GenBank/DDBJ databases">
        <title>Massive genome expansion in bonnet fungi (Mycena s.s.) driven by repeated elements and novel gene families across ecological guilds.</title>
        <authorList>
            <consortium name="Lawrence Berkeley National Laboratory"/>
            <person name="Harder C.B."/>
            <person name="Miyauchi S."/>
            <person name="Viragh M."/>
            <person name="Kuo A."/>
            <person name="Thoen E."/>
            <person name="Andreopoulos B."/>
            <person name="Lu D."/>
            <person name="Skrede I."/>
            <person name="Drula E."/>
            <person name="Henrissat B."/>
            <person name="Morin E."/>
            <person name="Kohler A."/>
            <person name="Barry K."/>
            <person name="LaButti K."/>
            <person name="Morin E."/>
            <person name="Salamov A."/>
            <person name="Lipzen A."/>
            <person name="Mereny Z."/>
            <person name="Hegedus B."/>
            <person name="Baldrian P."/>
            <person name="Stursova M."/>
            <person name="Weitz H."/>
            <person name="Taylor A."/>
            <person name="Grigoriev I.V."/>
            <person name="Nagy L.G."/>
            <person name="Martin F."/>
            <person name="Kauserud H."/>
        </authorList>
    </citation>
    <scope>NUCLEOTIDE SEQUENCE</scope>
    <source>
        <strain evidence="2">CBHHK188m</strain>
    </source>
</reference>
<gene>
    <name evidence="2" type="ORF">DFH07DRAFT_782273</name>
</gene>
<organism evidence="2 3">
    <name type="scientific">Mycena maculata</name>
    <dbReference type="NCBI Taxonomy" id="230809"/>
    <lineage>
        <taxon>Eukaryota</taxon>
        <taxon>Fungi</taxon>
        <taxon>Dikarya</taxon>
        <taxon>Basidiomycota</taxon>
        <taxon>Agaricomycotina</taxon>
        <taxon>Agaricomycetes</taxon>
        <taxon>Agaricomycetidae</taxon>
        <taxon>Agaricales</taxon>
        <taxon>Marasmiineae</taxon>
        <taxon>Mycenaceae</taxon>
        <taxon>Mycena</taxon>
    </lineage>
</organism>
<accession>A0AAD7MR06</accession>
<proteinExistence type="predicted"/>
<dbReference type="Proteomes" id="UP001215280">
    <property type="component" value="Unassembled WGS sequence"/>
</dbReference>
<comment type="caution">
    <text evidence="2">The sequence shown here is derived from an EMBL/GenBank/DDBJ whole genome shotgun (WGS) entry which is preliminary data.</text>
</comment>
<feature type="transmembrane region" description="Helical" evidence="1">
    <location>
        <begin position="36"/>
        <end position="58"/>
    </location>
</feature>